<dbReference type="EMBL" id="CABIJS010000132">
    <property type="protein sequence ID" value="VUZ44527.1"/>
    <property type="molecule type" value="Genomic_DNA"/>
</dbReference>
<keyword evidence="4" id="KW-1185">Reference proteome</keyword>
<gene>
    <name evidence="1" type="ORF">WMSIL1_LOCUS4724</name>
    <name evidence="2" type="ORF">WMSIL1_LOCUS5950</name>
    <name evidence="3" type="ORF">WMSIL1_LOCUS9847</name>
</gene>
<proteinExistence type="predicted"/>
<dbReference type="Proteomes" id="UP000321570">
    <property type="component" value="Unassembled WGS sequence"/>
</dbReference>
<evidence type="ECO:0000313" key="1">
    <source>
        <dbReference type="EMBL" id="VUZ44527.1"/>
    </source>
</evidence>
<organism evidence="3 4">
    <name type="scientific">Hymenolepis diminuta</name>
    <name type="common">Rat tapeworm</name>
    <dbReference type="NCBI Taxonomy" id="6216"/>
    <lineage>
        <taxon>Eukaryota</taxon>
        <taxon>Metazoa</taxon>
        <taxon>Spiralia</taxon>
        <taxon>Lophotrochozoa</taxon>
        <taxon>Platyhelminthes</taxon>
        <taxon>Cestoda</taxon>
        <taxon>Eucestoda</taxon>
        <taxon>Cyclophyllidea</taxon>
        <taxon>Hymenolepididae</taxon>
        <taxon>Hymenolepis</taxon>
    </lineage>
</organism>
<name>A0A564YUX1_HYMDI</name>
<evidence type="ECO:0000313" key="4">
    <source>
        <dbReference type="Proteomes" id="UP000321570"/>
    </source>
</evidence>
<reference evidence="3 4" key="1">
    <citation type="submission" date="2019-07" db="EMBL/GenBank/DDBJ databases">
        <authorList>
            <person name="Jastrzebski P J."/>
            <person name="Paukszto L."/>
            <person name="Jastrzebski P J."/>
        </authorList>
    </citation>
    <scope>NUCLEOTIDE SEQUENCE [LARGE SCALE GENOMIC DNA]</scope>
    <source>
        <strain evidence="3 4">WMS-il1</strain>
    </source>
</reference>
<dbReference type="AlphaFoldDB" id="A0A564YUX1"/>
<protein>
    <submittedName>
        <fullName evidence="3">Uncharacterized protein</fullName>
    </submittedName>
</protein>
<sequence length="93" mass="10547">MFVCSYTIVNHYSSIFPLSTSPSVKMSSDLPQPVSCTCLNPGENYKRAKLLYDASFNLMDTDRTASKEIPKYNFTNTSSIDPKIIIIVPYRNR</sequence>
<evidence type="ECO:0000313" key="2">
    <source>
        <dbReference type="EMBL" id="VUZ46097.1"/>
    </source>
</evidence>
<dbReference type="EMBL" id="CABIJS010000199">
    <property type="protein sequence ID" value="VUZ46097.1"/>
    <property type="molecule type" value="Genomic_DNA"/>
</dbReference>
<dbReference type="EMBL" id="CABIJS010000421">
    <property type="protein sequence ID" value="VUZ51025.1"/>
    <property type="molecule type" value="Genomic_DNA"/>
</dbReference>
<evidence type="ECO:0000313" key="3">
    <source>
        <dbReference type="EMBL" id="VUZ51025.1"/>
    </source>
</evidence>
<accession>A0A564YUX1</accession>